<dbReference type="GO" id="GO:0003690">
    <property type="term" value="F:double-stranded DNA binding"/>
    <property type="evidence" value="ECO:0007669"/>
    <property type="project" value="UniProtKB-ARBA"/>
</dbReference>
<feature type="region of interest" description="Disordered" evidence="12">
    <location>
        <begin position="395"/>
        <end position="418"/>
    </location>
</feature>
<dbReference type="PANTHER" id="PTHR24406">
    <property type="entry name" value="TRANSCRIPTIONAL REPRESSOR CTCFL-RELATED"/>
    <property type="match status" value="1"/>
</dbReference>
<feature type="domain" description="C2H2-type" evidence="13">
    <location>
        <begin position="170"/>
        <end position="197"/>
    </location>
</feature>
<accession>A0A4U8V233</accession>
<feature type="domain" description="C2H2-type" evidence="13">
    <location>
        <begin position="142"/>
        <end position="169"/>
    </location>
</feature>
<dbReference type="FunFam" id="3.30.160.60:FF:000100">
    <property type="entry name" value="Zinc finger 45-like"/>
    <property type="match status" value="1"/>
</dbReference>
<evidence type="ECO:0000256" key="3">
    <source>
        <dbReference type="ARBA" id="ARBA00022723"/>
    </source>
</evidence>
<organism evidence="14 15">
    <name type="scientific">Steinernema carpocapsae</name>
    <name type="common">Entomopathogenic nematode</name>
    <dbReference type="NCBI Taxonomy" id="34508"/>
    <lineage>
        <taxon>Eukaryota</taxon>
        <taxon>Metazoa</taxon>
        <taxon>Ecdysozoa</taxon>
        <taxon>Nematoda</taxon>
        <taxon>Chromadorea</taxon>
        <taxon>Rhabditida</taxon>
        <taxon>Tylenchina</taxon>
        <taxon>Panagrolaimomorpha</taxon>
        <taxon>Strongyloidoidea</taxon>
        <taxon>Steinernematidae</taxon>
        <taxon>Steinernema</taxon>
    </lineage>
</organism>
<dbReference type="EMBL" id="CM016762">
    <property type="protein sequence ID" value="TMS38567.1"/>
    <property type="molecule type" value="Genomic_DNA"/>
</dbReference>
<comment type="caution">
    <text evidence="14">The sequence shown here is derived from an EMBL/GenBank/DDBJ whole genome shotgun (WGS) entry which is preliminary data.</text>
</comment>
<dbReference type="PROSITE" id="PS50157">
    <property type="entry name" value="ZINC_FINGER_C2H2_2"/>
    <property type="match status" value="8"/>
</dbReference>
<dbReference type="SUPFAM" id="SSF57667">
    <property type="entry name" value="beta-beta-alpha zinc fingers"/>
    <property type="match status" value="4"/>
</dbReference>
<keyword evidence="15" id="KW-1185">Reference proteome</keyword>
<dbReference type="FunFam" id="3.30.160.60:FF:001370">
    <property type="entry name" value="Zinc finger protein"/>
    <property type="match status" value="1"/>
</dbReference>
<comment type="similarity">
    <text evidence="2">Belongs to the krueppel C2H2-type zinc-finger protein family.</text>
</comment>
<feature type="domain" description="C2H2-type" evidence="13">
    <location>
        <begin position="85"/>
        <end position="113"/>
    </location>
</feature>
<evidence type="ECO:0000256" key="2">
    <source>
        <dbReference type="ARBA" id="ARBA00006991"/>
    </source>
</evidence>
<feature type="domain" description="C2H2-type" evidence="13">
    <location>
        <begin position="225"/>
        <end position="243"/>
    </location>
</feature>
<feature type="domain" description="C2H2-type" evidence="13">
    <location>
        <begin position="366"/>
        <end position="393"/>
    </location>
</feature>
<evidence type="ECO:0000313" key="15">
    <source>
        <dbReference type="Proteomes" id="UP000298663"/>
    </source>
</evidence>
<gene>
    <name evidence="14" type="ORF">L596_005262</name>
</gene>
<sequence length="543" mass="60668">MTTGECCYVCNECPVSYATLTELEQHISEGHTGIKTEACDAEPEPEQMSLDDQDGSDQDHESNSPSSSDAASDESVDLEEKQNVYNCRFCPKVFSDRSQLNVHYTHTHRDKPQYVCEVCGIVFGVKRELSTHMRIHSGEQPHKCTQCGKEFGTRQLLKKHWMWHTGERSHVCPHCDKAFFQKGHLTQHLMIHAGGRPHRCQLCHKTFIFKFDLNRHMKIHAERGHLCSKCGRSFLKQASLEEHALKCKGSPGLARSRSSTRTSTPLMMTENTSTTLAETQIPSPQTTPASGSQPQPQLNMLNFMTPPAQISAPNFNPEEMQKLAFLLQQHRAIAALTAQNFANNQLLKGQTAFPGLPPVTNASNNFFCILCQKNFNSQVNLQLHFQFHHMKNNVFGQPPMEEPQMNAAPPTLSTSIFGQPLTGIKTEESAHIHTDSNTNSSASSPSKGSPMNNHSPTNTVSDVDDLSGRSESPDSDKPCNRCDIERRRTVELESEVSRLMSELDQTKELLRNIAGSLVESRLESSKNLLHLPIKPELLNCSNL</sequence>
<dbReference type="InterPro" id="IPR013087">
    <property type="entry name" value="Znf_C2H2_type"/>
</dbReference>
<keyword evidence="3" id="KW-0479">Metal-binding</keyword>
<evidence type="ECO:0000259" key="13">
    <source>
        <dbReference type="PROSITE" id="PS50157"/>
    </source>
</evidence>
<feature type="domain" description="C2H2-type" evidence="13">
    <location>
        <begin position="198"/>
        <end position="225"/>
    </location>
</feature>
<dbReference type="InterPro" id="IPR036236">
    <property type="entry name" value="Znf_C2H2_sf"/>
</dbReference>
<feature type="region of interest" description="Disordered" evidence="12">
    <location>
        <begin position="247"/>
        <end position="271"/>
    </location>
</feature>
<evidence type="ECO:0000256" key="7">
    <source>
        <dbReference type="ARBA" id="ARBA00023015"/>
    </source>
</evidence>
<evidence type="ECO:0000256" key="4">
    <source>
        <dbReference type="ARBA" id="ARBA00022737"/>
    </source>
</evidence>
<proteinExistence type="inferred from homology"/>
<evidence type="ECO:0000256" key="12">
    <source>
        <dbReference type="SAM" id="MobiDB-lite"/>
    </source>
</evidence>
<protein>
    <recommendedName>
        <fullName evidence="13">C2H2-type domain-containing protein</fullName>
    </recommendedName>
</protein>
<evidence type="ECO:0000313" key="14">
    <source>
        <dbReference type="EMBL" id="TMS38567.1"/>
    </source>
</evidence>
<dbReference type="Proteomes" id="UP000298663">
    <property type="component" value="Chromosome X"/>
</dbReference>
<keyword evidence="7" id="KW-0805">Transcription regulation</keyword>
<dbReference type="OrthoDB" id="427030at2759"/>
<dbReference type="AlphaFoldDB" id="A0A4U8V233"/>
<dbReference type="InterPro" id="IPR050888">
    <property type="entry name" value="ZnF_C2H2-type_TF"/>
</dbReference>
<dbReference type="STRING" id="34508.A0A4U8V233"/>
<feature type="region of interest" description="Disordered" evidence="12">
    <location>
        <begin position="431"/>
        <end position="482"/>
    </location>
</feature>
<reference evidence="14 15" key="1">
    <citation type="journal article" date="2015" name="Genome Biol.">
        <title>Comparative genomics of Steinernema reveals deeply conserved gene regulatory networks.</title>
        <authorList>
            <person name="Dillman A.R."/>
            <person name="Macchietto M."/>
            <person name="Porter C.F."/>
            <person name="Rogers A."/>
            <person name="Williams B."/>
            <person name="Antoshechkin I."/>
            <person name="Lee M.M."/>
            <person name="Goodwin Z."/>
            <person name="Lu X."/>
            <person name="Lewis E.E."/>
            <person name="Goodrich-Blair H."/>
            <person name="Stock S.P."/>
            <person name="Adams B.J."/>
            <person name="Sternberg P.W."/>
            <person name="Mortazavi A."/>
        </authorList>
    </citation>
    <scope>NUCLEOTIDE SEQUENCE [LARGE SCALE GENOMIC DNA]</scope>
    <source>
        <strain evidence="14 15">ALL</strain>
    </source>
</reference>
<evidence type="ECO:0000256" key="11">
    <source>
        <dbReference type="PROSITE-ProRule" id="PRU00042"/>
    </source>
</evidence>
<feature type="region of interest" description="Disordered" evidence="12">
    <location>
        <begin position="40"/>
        <end position="75"/>
    </location>
</feature>
<dbReference type="Gene3D" id="3.30.160.60">
    <property type="entry name" value="Classic Zinc Finger"/>
    <property type="match status" value="5"/>
</dbReference>
<keyword evidence="10" id="KW-0539">Nucleus</keyword>
<dbReference type="PROSITE" id="PS00028">
    <property type="entry name" value="ZINC_FINGER_C2H2_1"/>
    <property type="match status" value="7"/>
</dbReference>
<evidence type="ECO:0000256" key="5">
    <source>
        <dbReference type="ARBA" id="ARBA00022771"/>
    </source>
</evidence>
<feature type="compositionally biased region" description="Basic and acidic residues" evidence="12">
    <location>
        <begin position="466"/>
        <end position="482"/>
    </location>
</feature>
<dbReference type="GO" id="GO:0008270">
    <property type="term" value="F:zinc ion binding"/>
    <property type="evidence" value="ECO:0007669"/>
    <property type="project" value="UniProtKB-KW"/>
</dbReference>
<feature type="compositionally biased region" description="Low complexity" evidence="12">
    <location>
        <begin position="436"/>
        <end position="450"/>
    </location>
</feature>
<keyword evidence="4" id="KW-0677">Repeat</keyword>
<evidence type="ECO:0000256" key="6">
    <source>
        <dbReference type="ARBA" id="ARBA00022833"/>
    </source>
</evidence>
<dbReference type="Pfam" id="PF00096">
    <property type="entry name" value="zf-C2H2"/>
    <property type="match status" value="5"/>
</dbReference>
<evidence type="ECO:0000256" key="10">
    <source>
        <dbReference type="ARBA" id="ARBA00023242"/>
    </source>
</evidence>
<dbReference type="SMART" id="SM00355">
    <property type="entry name" value="ZnF_C2H2"/>
    <property type="match status" value="8"/>
</dbReference>
<dbReference type="FunFam" id="3.30.160.60:FF:001513">
    <property type="entry name" value="Zinc finger, C2H2 type"/>
    <property type="match status" value="1"/>
</dbReference>
<feature type="compositionally biased region" description="Low complexity" evidence="12">
    <location>
        <begin position="255"/>
        <end position="264"/>
    </location>
</feature>
<keyword evidence="5 11" id="KW-0863">Zinc-finger</keyword>
<comment type="subcellular location">
    <subcellularLocation>
        <location evidence="1">Nucleus</location>
    </subcellularLocation>
</comment>
<name>A0A4U8V233_STECR</name>
<dbReference type="EMBL" id="AZBU02000001">
    <property type="protein sequence ID" value="TMS38567.1"/>
    <property type="molecule type" value="Genomic_DNA"/>
</dbReference>
<keyword evidence="9" id="KW-0804">Transcription</keyword>
<evidence type="ECO:0000256" key="1">
    <source>
        <dbReference type="ARBA" id="ARBA00004123"/>
    </source>
</evidence>
<feature type="compositionally biased region" description="Acidic residues" evidence="12">
    <location>
        <begin position="40"/>
        <end position="56"/>
    </location>
</feature>
<evidence type="ECO:0000256" key="9">
    <source>
        <dbReference type="ARBA" id="ARBA00023163"/>
    </source>
</evidence>
<evidence type="ECO:0000256" key="8">
    <source>
        <dbReference type="ARBA" id="ARBA00023125"/>
    </source>
</evidence>
<dbReference type="GO" id="GO:0005634">
    <property type="term" value="C:nucleus"/>
    <property type="evidence" value="ECO:0007669"/>
    <property type="project" value="UniProtKB-SubCell"/>
</dbReference>
<keyword evidence="6" id="KW-0862">Zinc</keyword>
<feature type="domain" description="C2H2-type" evidence="13">
    <location>
        <begin position="8"/>
        <end position="36"/>
    </location>
</feature>
<reference evidence="14 15" key="2">
    <citation type="journal article" date="2019" name="G3 (Bethesda)">
        <title>Hybrid Assembly of the Genome of the Entomopathogenic Nematode Steinernema carpocapsae Identifies the X-Chromosome.</title>
        <authorList>
            <person name="Serra L."/>
            <person name="Macchietto M."/>
            <person name="Macias-Munoz A."/>
            <person name="McGill C.J."/>
            <person name="Rodriguez I.M."/>
            <person name="Rodriguez B."/>
            <person name="Murad R."/>
            <person name="Mortazavi A."/>
        </authorList>
    </citation>
    <scope>NUCLEOTIDE SEQUENCE [LARGE SCALE GENOMIC DNA]</scope>
    <source>
        <strain evidence="14 15">ALL</strain>
    </source>
</reference>
<feature type="domain" description="C2H2-type" evidence="13">
    <location>
        <begin position="114"/>
        <end position="141"/>
    </location>
</feature>
<keyword evidence="8" id="KW-0238">DNA-binding</keyword>
<dbReference type="FunFam" id="3.30.160.60:FF:001273">
    <property type="entry name" value="Zinc finger protein"/>
    <property type="match status" value="1"/>
</dbReference>
<feature type="compositionally biased region" description="Polar residues" evidence="12">
    <location>
        <begin position="451"/>
        <end position="461"/>
    </location>
</feature>